<evidence type="ECO:0000256" key="3">
    <source>
        <dbReference type="ARBA" id="ARBA00022882"/>
    </source>
</evidence>
<keyword evidence="2" id="KW-0631">Potassium channel</keyword>
<comment type="caution">
    <text evidence="8">The sequence shown here is derived from an EMBL/GenBank/DDBJ whole genome shotgun (WGS) entry which is preliminary data.</text>
</comment>
<feature type="signal peptide" evidence="7">
    <location>
        <begin position="1"/>
        <end position="19"/>
    </location>
</feature>
<dbReference type="Pfam" id="PF12796">
    <property type="entry name" value="Ank_2"/>
    <property type="match status" value="1"/>
</dbReference>
<dbReference type="EMBL" id="CAUOFW020004558">
    <property type="protein sequence ID" value="CAK9166231.1"/>
    <property type="molecule type" value="Genomic_DNA"/>
</dbReference>
<gene>
    <name evidence="8" type="ORF">ILEXP_LOCUS35436</name>
</gene>
<evidence type="ECO:0000256" key="7">
    <source>
        <dbReference type="SAM" id="SignalP"/>
    </source>
</evidence>
<keyword evidence="4" id="KW-0630">Potassium</keyword>
<dbReference type="Proteomes" id="UP001642360">
    <property type="component" value="Unassembled WGS sequence"/>
</dbReference>
<dbReference type="PROSITE" id="PS50297">
    <property type="entry name" value="ANK_REP_REGION"/>
    <property type="match status" value="2"/>
</dbReference>
<reference evidence="8 9" key="1">
    <citation type="submission" date="2024-02" db="EMBL/GenBank/DDBJ databases">
        <authorList>
            <person name="Vignale AGUSTIN F."/>
            <person name="Sosa J E."/>
            <person name="Modenutti C."/>
        </authorList>
    </citation>
    <scope>NUCLEOTIDE SEQUENCE [LARGE SCALE GENOMIC DNA]</scope>
</reference>
<keyword evidence="3" id="KW-0851">Voltage-gated channel</keyword>
<keyword evidence="3" id="KW-0813">Transport</keyword>
<evidence type="ECO:0000256" key="5">
    <source>
        <dbReference type="ARBA" id="ARBA00023303"/>
    </source>
</evidence>
<dbReference type="PANTHER" id="PTHR45743:SF11">
    <property type="entry name" value="POTASSIUM CHANNEL"/>
    <property type="match status" value="1"/>
</dbReference>
<dbReference type="Pfam" id="PF13857">
    <property type="entry name" value="Ank_5"/>
    <property type="match status" value="1"/>
</dbReference>
<keyword evidence="9" id="KW-1185">Reference proteome</keyword>
<dbReference type="GO" id="GO:0034702">
    <property type="term" value="C:monoatomic ion channel complex"/>
    <property type="evidence" value="ECO:0007669"/>
    <property type="project" value="UniProtKB-KW"/>
</dbReference>
<evidence type="ECO:0000256" key="6">
    <source>
        <dbReference type="PROSITE-ProRule" id="PRU00023"/>
    </source>
</evidence>
<dbReference type="PROSITE" id="PS50088">
    <property type="entry name" value="ANK_REPEAT"/>
    <property type="match status" value="3"/>
</dbReference>
<keyword evidence="1" id="KW-0633">Potassium transport</keyword>
<sequence length="235" mass="26183">MSLSVSMLLMLIALNRVYNQLLHILLEASYFEEFPTTDIYEECNAVLDRCITLHLAASKGYEDITQFLIQKKVEINIKDKFGNTPLLEAIKNGHDHIACLLAQVGASLTMDNAGICLCMAVAMRDSDFLRRVLANGINPNSKDYDLRTPLHLAASEGLYLIANLLLEAGASVFSKDRWGNTPVDEARIGGNKNLIKLLENAKCAQLSEFSSSFEENQGTYKTKILKCVIFFQMLV</sequence>
<name>A0ABC8TEA7_9AQUA</name>
<keyword evidence="5" id="KW-0407">Ion channel</keyword>
<dbReference type="InterPro" id="IPR002110">
    <property type="entry name" value="Ankyrin_rpt"/>
</dbReference>
<evidence type="ECO:0000256" key="1">
    <source>
        <dbReference type="ARBA" id="ARBA00022538"/>
    </source>
</evidence>
<evidence type="ECO:0000256" key="4">
    <source>
        <dbReference type="ARBA" id="ARBA00022958"/>
    </source>
</evidence>
<evidence type="ECO:0000313" key="8">
    <source>
        <dbReference type="EMBL" id="CAK9166231.1"/>
    </source>
</evidence>
<dbReference type="GO" id="GO:0005267">
    <property type="term" value="F:potassium channel activity"/>
    <property type="evidence" value="ECO:0007669"/>
    <property type="project" value="UniProtKB-KW"/>
</dbReference>
<feature type="repeat" description="ANK" evidence="6">
    <location>
        <begin position="81"/>
        <end position="113"/>
    </location>
</feature>
<organism evidence="8 9">
    <name type="scientific">Ilex paraguariensis</name>
    <name type="common">yerba mate</name>
    <dbReference type="NCBI Taxonomy" id="185542"/>
    <lineage>
        <taxon>Eukaryota</taxon>
        <taxon>Viridiplantae</taxon>
        <taxon>Streptophyta</taxon>
        <taxon>Embryophyta</taxon>
        <taxon>Tracheophyta</taxon>
        <taxon>Spermatophyta</taxon>
        <taxon>Magnoliopsida</taxon>
        <taxon>eudicotyledons</taxon>
        <taxon>Gunneridae</taxon>
        <taxon>Pentapetalae</taxon>
        <taxon>asterids</taxon>
        <taxon>campanulids</taxon>
        <taxon>Aquifoliales</taxon>
        <taxon>Aquifoliaceae</taxon>
        <taxon>Ilex</taxon>
    </lineage>
</organism>
<proteinExistence type="predicted"/>
<feature type="repeat" description="ANK" evidence="6">
    <location>
        <begin position="145"/>
        <end position="177"/>
    </location>
</feature>
<evidence type="ECO:0000313" key="9">
    <source>
        <dbReference type="Proteomes" id="UP001642360"/>
    </source>
</evidence>
<protein>
    <submittedName>
        <fullName evidence="8">Uncharacterized protein</fullName>
    </submittedName>
</protein>
<dbReference type="InterPro" id="IPR036770">
    <property type="entry name" value="Ankyrin_rpt-contain_sf"/>
</dbReference>
<dbReference type="AlphaFoldDB" id="A0ABC8TEA7"/>
<dbReference type="SMART" id="SM00248">
    <property type="entry name" value="ANK"/>
    <property type="match status" value="5"/>
</dbReference>
<dbReference type="SUPFAM" id="SSF48403">
    <property type="entry name" value="Ankyrin repeat"/>
    <property type="match status" value="1"/>
</dbReference>
<accession>A0ABC8TEA7</accession>
<keyword evidence="6" id="KW-0040">ANK repeat</keyword>
<feature type="chain" id="PRO_5044761647" evidence="7">
    <location>
        <begin position="20"/>
        <end position="235"/>
    </location>
</feature>
<keyword evidence="3" id="KW-0406">Ion transport</keyword>
<keyword evidence="7" id="KW-0732">Signal</keyword>
<dbReference type="PANTHER" id="PTHR45743">
    <property type="entry name" value="POTASSIUM CHANNEL AKT1"/>
    <property type="match status" value="1"/>
</dbReference>
<feature type="repeat" description="ANK" evidence="6">
    <location>
        <begin position="48"/>
        <end position="80"/>
    </location>
</feature>
<dbReference type="InterPro" id="IPR045319">
    <property type="entry name" value="KAT/AKT"/>
</dbReference>
<evidence type="ECO:0000256" key="2">
    <source>
        <dbReference type="ARBA" id="ARBA00022826"/>
    </source>
</evidence>
<dbReference type="Gene3D" id="1.25.40.20">
    <property type="entry name" value="Ankyrin repeat-containing domain"/>
    <property type="match status" value="2"/>
</dbReference>